<evidence type="ECO:0000256" key="1">
    <source>
        <dbReference type="SAM" id="MobiDB-lite"/>
    </source>
</evidence>
<evidence type="ECO:0000313" key="2">
    <source>
        <dbReference type="EMBL" id="CAK9029410.1"/>
    </source>
</evidence>
<sequence length="634" mass="69982">LTEYEIDEAMDTFIAEHQLDQCQYWTPRWICDNAELWPAEAIPRIHNKWHQFPDKNQPRYGIIWEAQHWMAFTAQQRGDHLAIALYDGTHRAVTAYIDIFFNRVRQALSCSTYSITVLSHIQQPHGQHCGAIALLHLWAQFAPDIPLTAQHALSLYRHITGHRPDEAQHSLPTSTLTWSLSGAGPDIAQQLSKLLEDKGVPPSAKSDRAHQLISRIGADNTARILSGRNSWRNDVISSMVAIATPWASASTCVKLICGTGCPLESWKCLGSRTSCVGSSLVCSAALVVAFLFLACGMATPCLVAALMVMYCCFSSSVRIRMLTSGLLAAALRNNISTQALSILLLDQPSDDILAASGLEKIRFPALYTVTNEQILVFGAILNLGDLPIKRATHGPSSTPSTVTTAIIKFFVYKEQLNQSWADFVSAPVRALINLHPLLSFCNGTGCGADCKKTHADVDSSFDTVIFEAFKQDVLTNQIKQTDLGTPPPKVYTATRTQKHLRSTASNTSDPWLNATQDPWANYKSTAAPSASSGTDTKKHYHQLQEAIQKDIAAVVRQELAEQQSSEDATMSSTQTGRLEQLESTLQELSSQNKALKGWLHETQTKLGQHDMQMTQLKADLQHTNDHMQSQFNSM</sequence>
<feature type="region of interest" description="Disordered" evidence="1">
    <location>
        <begin position="480"/>
        <end position="512"/>
    </location>
</feature>
<proteinExistence type="predicted"/>
<dbReference type="EMBL" id="CAXAMM010012636">
    <property type="protein sequence ID" value="CAK9029410.1"/>
    <property type="molecule type" value="Genomic_DNA"/>
</dbReference>
<protein>
    <submittedName>
        <fullName evidence="2">LINE-1 reverse transcriptase-like</fullName>
    </submittedName>
</protein>
<feature type="compositionally biased region" description="Polar residues" evidence="1">
    <location>
        <begin position="502"/>
        <end position="512"/>
    </location>
</feature>
<comment type="caution">
    <text evidence="2">The sequence shown here is derived from an EMBL/GenBank/DDBJ whole genome shotgun (WGS) entry which is preliminary data.</text>
</comment>
<keyword evidence="3" id="KW-1185">Reference proteome</keyword>
<feature type="non-terminal residue" evidence="2">
    <location>
        <position position="634"/>
    </location>
</feature>
<dbReference type="Proteomes" id="UP001642464">
    <property type="component" value="Unassembled WGS sequence"/>
</dbReference>
<gene>
    <name evidence="2" type="ORF">SCF082_LOCUS18777</name>
</gene>
<feature type="non-terminal residue" evidence="2">
    <location>
        <position position="1"/>
    </location>
</feature>
<reference evidence="2 3" key="1">
    <citation type="submission" date="2024-02" db="EMBL/GenBank/DDBJ databases">
        <authorList>
            <person name="Chen Y."/>
            <person name="Shah S."/>
            <person name="Dougan E. K."/>
            <person name="Thang M."/>
            <person name="Chan C."/>
        </authorList>
    </citation>
    <scope>NUCLEOTIDE SEQUENCE [LARGE SCALE GENOMIC DNA]</scope>
</reference>
<accession>A0ABP0KRC8</accession>
<evidence type="ECO:0000313" key="3">
    <source>
        <dbReference type="Proteomes" id="UP001642464"/>
    </source>
</evidence>
<name>A0ABP0KRC8_9DINO</name>
<organism evidence="2 3">
    <name type="scientific">Durusdinium trenchii</name>
    <dbReference type="NCBI Taxonomy" id="1381693"/>
    <lineage>
        <taxon>Eukaryota</taxon>
        <taxon>Sar</taxon>
        <taxon>Alveolata</taxon>
        <taxon>Dinophyceae</taxon>
        <taxon>Suessiales</taxon>
        <taxon>Symbiodiniaceae</taxon>
        <taxon>Durusdinium</taxon>
    </lineage>
</organism>